<dbReference type="Proteomes" id="UP001436297">
    <property type="component" value="Chromosome"/>
</dbReference>
<evidence type="ECO:0000313" key="3">
    <source>
        <dbReference type="Proteomes" id="UP001436297"/>
    </source>
</evidence>
<sequence length="169" mass="18830">MKQQNDIEVVTLQFEDDGAIPNNPHFPVLIYKNAMDSNDQLTEIINENIWGNSWVNGVFPYHHFHSNAHELLIVLQGEAQVQLGGEQGETVHAETGDVVILPAGTGHKRLDASSDFKILGAYPNGDTHDMCYGEQSERPQSLENIKSVPLPESDPIYGKEGPLFEHWKA</sequence>
<dbReference type="InterPro" id="IPR011051">
    <property type="entry name" value="RmlC_Cupin_sf"/>
</dbReference>
<organism evidence="2 3">
    <name type="scientific">Staphylococcus hsinchuensis</name>
    <dbReference type="NCBI Taxonomy" id="3051183"/>
    <lineage>
        <taxon>Bacteria</taxon>
        <taxon>Bacillati</taxon>
        <taxon>Bacillota</taxon>
        <taxon>Bacilli</taxon>
        <taxon>Bacillales</taxon>
        <taxon>Staphylococcaceae</taxon>
        <taxon>Staphylococcus</taxon>
    </lineage>
</organism>
<dbReference type="SUPFAM" id="SSF51182">
    <property type="entry name" value="RmlC-like cupins"/>
    <property type="match status" value="1"/>
</dbReference>
<keyword evidence="3" id="KW-1185">Reference proteome</keyword>
<dbReference type="EMBL" id="CP128355">
    <property type="protein sequence ID" value="XAF71105.1"/>
    <property type="molecule type" value="Genomic_DNA"/>
</dbReference>
<proteinExistence type="predicted"/>
<dbReference type="CDD" id="cd02219">
    <property type="entry name" value="cupin_YjlB-like"/>
    <property type="match status" value="1"/>
</dbReference>
<feature type="domain" description="Cupin type-2" evidence="1">
    <location>
        <begin position="57"/>
        <end position="108"/>
    </location>
</feature>
<protein>
    <submittedName>
        <fullName evidence="2">Cupin domain-containing protein</fullName>
    </submittedName>
</protein>
<dbReference type="InterPro" id="IPR014500">
    <property type="entry name" value="UCP019307_cupin"/>
</dbReference>
<dbReference type="PIRSF" id="PIRSF019307">
    <property type="entry name" value="UCP019307"/>
    <property type="match status" value="1"/>
</dbReference>
<reference evidence="2 3" key="1">
    <citation type="journal article" date="2024" name="Pathogens">
        <title>Staphylococcus hsinchuensis sp. nov., Isolated from Soymilk.</title>
        <authorList>
            <person name="Wang Y.T."/>
            <person name="Lin Y.C."/>
            <person name="Hsieh Y.H."/>
            <person name="Lin Y.T."/>
            <person name="Hamada M."/>
            <person name="Chen C.C."/>
            <person name="Liou J.S."/>
            <person name="Lee A.Y."/>
            <person name="Zhang W.L."/>
            <person name="Chen Y.T."/>
            <person name="Huang C.H."/>
        </authorList>
    </citation>
    <scope>NUCLEOTIDE SEQUENCE [LARGE SCALE GENOMIC DNA]</scope>
    <source>
        <strain evidence="2 3">H164</strain>
    </source>
</reference>
<accession>A0ABZ3EEV4</accession>
<dbReference type="InterPro" id="IPR014710">
    <property type="entry name" value="RmlC-like_jellyroll"/>
</dbReference>
<evidence type="ECO:0000259" key="1">
    <source>
        <dbReference type="Pfam" id="PF07883"/>
    </source>
</evidence>
<dbReference type="Gene3D" id="2.60.120.10">
    <property type="entry name" value="Jelly Rolls"/>
    <property type="match status" value="1"/>
</dbReference>
<dbReference type="RefSeq" id="WP_251521727.1">
    <property type="nucleotide sequence ID" value="NZ_CP128355.1"/>
</dbReference>
<gene>
    <name evidence="2" type="ORF">QQM35_03025</name>
</gene>
<dbReference type="Pfam" id="PF07883">
    <property type="entry name" value="Cupin_2"/>
    <property type="match status" value="1"/>
</dbReference>
<dbReference type="PANTHER" id="PTHR36448:SF2">
    <property type="entry name" value="CUPIN TYPE-1 DOMAIN-CONTAINING PROTEIN"/>
    <property type="match status" value="1"/>
</dbReference>
<evidence type="ECO:0000313" key="2">
    <source>
        <dbReference type="EMBL" id="XAF71105.1"/>
    </source>
</evidence>
<dbReference type="InterPro" id="IPR013096">
    <property type="entry name" value="Cupin_2"/>
</dbReference>
<dbReference type="InterPro" id="IPR047121">
    <property type="entry name" value="YjiB-like"/>
</dbReference>
<dbReference type="PANTHER" id="PTHR36448">
    <property type="entry name" value="BLR7373 PROTEIN"/>
    <property type="match status" value="1"/>
</dbReference>
<name>A0ABZ3EEV4_9STAP</name>